<keyword evidence="20" id="KW-1185">Reference proteome</keyword>
<dbReference type="InterPro" id="IPR011009">
    <property type="entry name" value="Kinase-like_dom_sf"/>
</dbReference>
<evidence type="ECO:0000313" key="20">
    <source>
        <dbReference type="Proteomes" id="UP001228049"/>
    </source>
</evidence>
<sequence>MQITCISGFFKAAQGDLSCLQCPINSRTTSEGATNCVCRSGYYRTDSDPQQMPCTTVPSAIQNVISIVNETSLRLEWSPPQEGGGREDVVYNIICKSCGSGRGGCTRCGDNVQFVPRQLGLTDSRVHISDLLAHTQYTFEIQTVNGVSDQSPYSPQHTSVNITTNQAAPSAVSIIHQVSRAPDSITLSWSQPDQPNGVILDYELQYYEKNQAELNSSLTRSQTNTAVVRSLKAGTIYVFQVRARTVAGFGSFSGKMYFQTMTEEEYNTSIQEKLPLIIGSAAAGVVFIIAITVFIIVCRSRRSTERPESEYTDKLQQHYTSGHMSPGMKIYIDPFTYEDPNEAVREFAKEIDMSCVKIEQVIGAGEFGEVCSGNLRQPGKREILVAIKALKAGYTERQRRDFLSEASIMGQFDHPNIIHLEGVVTKSTPVMIVTEFMENGSLDSFLRQNDGQFTVIQLVGMLHPTYTSALGGKIPIRWTAPEAIQYRKFTSSSDCWSYGIVMWEVMSYGERPYWDMSNQDICLGLTVINAIEQDYRLPPPMDCPNALHQLMLDCWQKDRNNRPKFSQIVCTLDKMIRNPNSLKATTPLSSSVHLPLLDRTTPDFSSFSTVDEWLEAIKMGLYKENFANESFTTFELVSQMTMEDIFRVGVTLVGHQKKILNSIQSMRAQMNQITSVEV</sequence>
<keyword evidence="9 15" id="KW-1133">Transmembrane helix</keyword>
<accession>A0AAD9CCJ8</accession>
<dbReference type="EC" id="2.7.10.1" evidence="2"/>
<dbReference type="Gene3D" id="3.30.200.20">
    <property type="entry name" value="Phosphorylase Kinase, domain 1"/>
    <property type="match status" value="1"/>
</dbReference>
<dbReference type="SUPFAM" id="SSF57184">
    <property type="entry name" value="Growth factor receptor domain"/>
    <property type="match status" value="1"/>
</dbReference>
<dbReference type="AlphaFoldDB" id="A0AAD9CCJ8"/>
<comment type="subcellular location">
    <subcellularLocation>
        <location evidence="1">Membrane</location>
        <topology evidence="1">Single-pass type I membrane protein</topology>
    </subcellularLocation>
</comment>
<dbReference type="InterPro" id="IPR011641">
    <property type="entry name" value="Tyr-kin_ephrin_A/B_rcpt-like"/>
</dbReference>
<dbReference type="Proteomes" id="UP001228049">
    <property type="component" value="Unassembled WGS sequence"/>
</dbReference>
<dbReference type="SUPFAM" id="SSF56112">
    <property type="entry name" value="Protein kinase-like (PK-like)"/>
    <property type="match status" value="1"/>
</dbReference>
<feature type="binding site" evidence="14">
    <location>
        <position position="388"/>
    </location>
    <ligand>
        <name>ATP</name>
        <dbReference type="ChEBI" id="CHEBI:30616"/>
    </ligand>
</feature>
<feature type="domain" description="Fibronectin type-III" evidence="18">
    <location>
        <begin position="168"/>
        <end position="265"/>
    </location>
</feature>
<dbReference type="PANTHER" id="PTHR46877:SF11">
    <property type="entry name" value="EPHRIN TYPE-B RECEPTOR 2"/>
    <property type="match status" value="1"/>
</dbReference>
<dbReference type="PROSITE" id="PS00107">
    <property type="entry name" value="PROTEIN_KINASE_ATP"/>
    <property type="match status" value="1"/>
</dbReference>
<dbReference type="PRINTS" id="PR00014">
    <property type="entry name" value="FNTYPEIII"/>
</dbReference>
<organism evidence="19 20">
    <name type="scientific">Dissostichus eleginoides</name>
    <name type="common">Patagonian toothfish</name>
    <name type="synonym">Dissostichus amissus</name>
    <dbReference type="NCBI Taxonomy" id="100907"/>
    <lineage>
        <taxon>Eukaryota</taxon>
        <taxon>Metazoa</taxon>
        <taxon>Chordata</taxon>
        <taxon>Craniata</taxon>
        <taxon>Vertebrata</taxon>
        <taxon>Euteleostomi</taxon>
        <taxon>Actinopterygii</taxon>
        <taxon>Neopterygii</taxon>
        <taxon>Teleostei</taxon>
        <taxon>Neoteleostei</taxon>
        <taxon>Acanthomorphata</taxon>
        <taxon>Eupercaria</taxon>
        <taxon>Perciformes</taxon>
        <taxon>Notothenioidei</taxon>
        <taxon>Nototheniidae</taxon>
        <taxon>Dissostichus</taxon>
    </lineage>
</organism>
<evidence type="ECO:0000256" key="11">
    <source>
        <dbReference type="ARBA" id="ARBA00023137"/>
    </source>
</evidence>
<dbReference type="GO" id="GO:0030425">
    <property type="term" value="C:dendrite"/>
    <property type="evidence" value="ECO:0007669"/>
    <property type="project" value="TreeGrafter"/>
</dbReference>
<feature type="domain" description="Fibronectin type-III" evidence="18">
    <location>
        <begin position="57"/>
        <end position="167"/>
    </location>
</feature>
<keyword evidence="6 14" id="KW-0547">Nucleotide-binding</keyword>
<reference evidence="19" key="1">
    <citation type="submission" date="2023-04" db="EMBL/GenBank/DDBJ databases">
        <title>Chromosome-level genome of Chaenocephalus aceratus.</title>
        <authorList>
            <person name="Park H."/>
        </authorList>
    </citation>
    <scope>NUCLEOTIDE SEQUENCE</scope>
    <source>
        <strain evidence="19">DE</strain>
        <tissue evidence="19">Muscle</tissue>
    </source>
</reference>
<dbReference type="InterPro" id="IPR000719">
    <property type="entry name" value="Prot_kinase_dom"/>
</dbReference>
<dbReference type="SMART" id="SM00454">
    <property type="entry name" value="SAM"/>
    <property type="match status" value="1"/>
</dbReference>
<dbReference type="InterPro" id="IPR009030">
    <property type="entry name" value="Growth_fac_rcpt_cys_sf"/>
</dbReference>
<keyword evidence="4 15" id="KW-0812">Transmembrane</keyword>
<evidence type="ECO:0000256" key="14">
    <source>
        <dbReference type="PROSITE-ProRule" id="PRU10141"/>
    </source>
</evidence>
<dbReference type="GO" id="GO:0005005">
    <property type="term" value="F:transmembrane-ephrin receptor activity"/>
    <property type="evidence" value="ECO:0007669"/>
    <property type="project" value="TreeGrafter"/>
</dbReference>
<dbReference type="InterPro" id="IPR001660">
    <property type="entry name" value="SAM"/>
</dbReference>
<evidence type="ECO:0000256" key="6">
    <source>
        <dbReference type="ARBA" id="ARBA00022741"/>
    </source>
</evidence>
<dbReference type="SMART" id="SM00060">
    <property type="entry name" value="FN3"/>
    <property type="match status" value="2"/>
</dbReference>
<dbReference type="PROSITE" id="PS50105">
    <property type="entry name" value="SAM_DOMAIN"/>
    <property type="match status" value="1"/>
</dbReference>
<dbReference type="GO" id="GO:0005524">
    <property type="term" value="F:ATP binding"/>
    <property type="evidence" value="ECO:0007669"/>
    <property type="project" value="UniProtKB-UniRule"/>
</dbReference>
<dbReference type="InterPro" id="IPR050449">
    <property type="entry name" value="Ephrin_rcpt_TKs"/>
</dbReference>
<dbReference type="InterPro" id="IPR017441">
    <property type="entry name" value="Protein_kinase_ATP_BS"/>
</dbReference>
<evidence type="ECO:0000256" key="1">
    <source>
        <dbReference type="ARBA" id="ARBA00004479"/>
    </source>
</evidence>
<evidence type="ECO:0000313" key="19">
    <source>
        <dbReference type="EMBL" id="KAK1898418.1"/>
    </source>
</evidence>
<feature type="domain" description="SAM" evidence="17">
    <location>
        <begin position="605"/>
        <end position="669"/>
    </location>
</feature>
<evidence type="ECO:0000256" key="13">
    <source>
        <dbReference type="ARBA" id="ARBA00051243"/>
    </source>
</evidence>
<comment type="caution">
    <text evidence="19">The sequence shown here is derived from an EMBL/GenBank/DDBJ whole genome shotgun (WGS) entry which is preliminary data.</text>
</comment>
<dbReference type="Pfam" id="PF07714">
    <property type="entry name" value="PK_Tyr_Ser-Thr"/>
    <property type="match status" value="2"/>
</dbReference>
<dbReference type="PANTHER" id="PTHR46877">
    <property type="entry name" value="EPH RECEPTOR A5"/>
    <property type="match status" value="1"/>
</dbReference>
<dbReference type="FunFam" id="3.30.200.20:FF:000001">
    <property type="entry name" value="Ephrin type-A receptor 5"/>
    <property type="match status" value="1"/>
</dbReference>
<dbReference type="Gene3D" id="1.10.510.10">
    <property type="entry name" value="Transferase(Phosphotransferase) domain 1"/>
    <property type="match status" value="1"/>
</dbReference>
<dbReference type="FunFam" id="2.60.40.10:FF:000041">
    <property type="entry name" value="ephrin type-A receptor 3"/>
    <property type="match status" value="1"/>
</dbReference>
<proteinExistence type="predicted"/>
<gene>
    <name evidence="19" type="ORF">KUDE01_017942</name>
</gene>
<dbReference type="FunFam" id="2.10.50.10:FF:000001">
    <property type="entry name" value="Ephrin type-A receptor 5"/>
    <property type="match status" value="1"/>
</dbReference>
<evidence type="ECO:0000256" key="15">
    <source>
        <dbReference type="SAM" id="Phobius"/>
    </source>
</evidence>
<evidence type="ECO:0000259" key="16">
    <source>
        <dbReference type="PROSITE" id="PS50011"/>
    </source>
</evidence>
<dbReference type="GO" id="GO:0005886">
    <property type="term" value="C:plasma membrane"/>
    <property type="evidence" value="ECO:0007669"/>
    <property type="project" value="TreeGrafter"/>
</dbReference>
<feature type="transmembrane region" description="Helical" evidence="15">
    <location>
        <begin position="276"/>
        <end position="297"/>
    </location>
</feature>
<dbReference type="InterPro" id="IPR013783">
    <property type="entry name" value="Ig-like_fold"/>
</dbReference>
<protein>
    <recommendedName>
        <fullName evidence="2">receptor protein-tyrosine kinase</fullName>
        <ecNumber evidence="2">2.7.10.1</ecNumber>
    </recommendedName>
</protein>
<keyword evidence="8 14" id="KW-0067">ATP-binding</keyword>
<keyword evidence="7" id="KW-0418">Kinase</keyword>
<dbReference type="CDD" id="cd00063">
    <property type="entry name" value="FN3"/>
    <property type="match status" value="2"/>
</dbReference>
<feature type="domain" description="Protein kinase" evidence="16">
    <location>
        <begin position="356"/>
        <end position="576"/>
    </location>
</feature>
<dbReference type="SUPFAM" id="SSF49265">
    <property type="entry name" value="Fibronectin type III"/>
    <property type="match status" value="1"/>
</dbReference>
<evidence type="ECO:0000256" key="5">
    <source>
        <dbReference type="ARBA" id="ARBA00022737"/>
    </source>
</evidence>
<evidence type="ECO:0000259" key="17">
    <source>
        <dbReference type="PROSITE" id="PS50105"/>
    </source>
</evidence>
<evidence type="ECO:0000256" key="7">
    <source>
        <dbReference type="ARBA" id="ARBA00022777"/>
    </source>
</evidence>
<dbReference type="SUPFAM" id="SSF47769">
    <property type="entry name" value="SAM/Pointed domain"/>
    <property type="match status" value="1"/>
</dbReference>
<dbReference type="InterPro" id="IPR013761">
    <property type="entry name" value="SAM/pointed_sf"/>
</dbReference>
<dbReference type="Pfam" id="PF00536">
    <property type="entry name" value="SAM_1"/>
    <property type="match status" value="1"/>
</dbReference>
<evidence type="ECO:0000256" key="3">
    <source>
        <dbReference type="ARBA" id="ARBA00022679"/>
    </source>
</evidence>
<keyword evidence="10 15" id="KW-0472">Membrane</keyword>
<dbReference type="Pfam" id="PF07699">
    <property type="entry name" value="Ephrin_rec_like"/>
    <property type="match status" value="1"/>
</dbReference>
<evidence type="ECO:0000256" key="10">
    <source>
        <dbReference type="ARBA" id="ARBA00023136"/>
    </source>
</evidence>
<evidence type="ECO:0000259" key="18">
    <source>
        <dbReference type="PROSITE" id="PS50853"/>
    </source>
</evidence>
<comment type="catalytic activity">
    <reaction evidence="13">
        <text>L-tyrosyl-[protein] + ATP = O-phospho-L-tyrosyl-[protein] + ADP + H(+)</text>
        <dbReference type="Rhea" id="RHEA:10596"/>
        <dbReference type="Rhea" id="RHEA-COMP:10136"/>
        <dbReference type="Rhea" id="RHEA-COMP:20101"/>
        <dbReference type="ChEBI" id="CHEBI:15378"/>
        <dbReference type="ChEBI" id="CHEBI:30616"/>
        <dbReference type="ChEBI" id="CHEBI:46858"/>
        <dbReference type="ChEBI" id="CHEBI:61978"/>
        <dbReference type="ChEBI" id="CHEBI:456216"/>
        <dbReference type="EC" id="2.7.10.1"/>
    </reaction>
</comment>
<dbReference type="FunFam" id="1.10.150.50:FF:000001">
    <property type="entry name" value="Ephrin type-A receptor 5"/>
    <property type="match status" value="1"/>
</dbReference>
<evidence type="ECO:0000256" key="2">
    <source>
        <dbReference type="ARBA" id="ARBA00011902"/>
    </source>
</evidence>
<dbReference type="Pfam" id="PF00041">
    <property type="entry name" value="fn3"/>
    <property type="match status" value="2"/>
</dbReference>
<dbReference type="Gene3D" id="2.10.50.10">
    <property type="entry name" value="Tumor Necrosis Factor Receptor, subunit A, domain 2"/>
    <property type="match status" value="1"/>
</dbReference>
<name>A0AAD9CCJ8_DISEL</name>
<dbReference type="PROSITE" id="PS50853">
    <property type="entry name" value="FN3"/>
    <property type="match status" value="2"/>
</dbReference>
<evidence type="ECO:0000256" key="12">
    <source>
        <dbReference type="ARBA" id="ARBA00023170"/>
    </source>
</evidence>
<dbReference type="InterPro" id="IPR027936">
    <property type="entry name" value="Eph_TM"/>
</dbReference>
<dbReference type="Gene3D" id="1.10.150.50">
    <property type="entry name" value="Transcription Factor, Ets-1"/>
    <property type="match status" value="1"/>
</dbReference>
<dbReference type="InterPro" id="IPR003961">
    <property type="entry name" value="FN3_dom"/>
</dbReference>
<keyword evidence="11" id="KW-0829">Tyrosine-protein kinase</keyword>
<keyword evidence="3" id="KW-0808">Transferase</keyword>
<evidence type="ECO:0000256" key="4">
    <source>
        <dbReference type="ARBA" id="ARBA00022692"/>
    </source>
</evidence>
<dbReference type="InterPro" id="IPR001245">
    <property type="entry name" value="Ser-Thr/Tyr_kinase_cat_dom"/>
</dbReference>
<dbReference type="PROSITE" id="PS50011">
    <property type="entry name" value="PROTEIN_KINASE_DOM"/>
    <property type="match status" value="1"/>
</dbReference>
<keyword evidence="5" id="KW-0677">Repeat</keyword>
<dbReference type="GO" id="GO:0007411">
    <property type="term" value="P:axon guidance"/>
    <property type="evidence" value="ECO:0007669"/>
    <property type="project" value="TreeGrafter"/>
</dbReference>
<dbReference type="FunFam" id="2.60.40.10:FF:000110">
    <property type="entry name" value="Ephrin type-B receptor 2"/>
    <property type="match status" value="1"/>
</dbReference>
<keyword evidence="12 19" id="KW-0675">Receptor</keyword>
<dbReference type="EMBL" id="JASDAP010000008">
    <property type="protein sequence ID" value="KAK1898418.1"/>
    <property type="molecule type" value="Genomic_DNA"/>
</dbReference>
<dbReference type="InterPro" id="IPR036116">
    <property type="entry name" value="FN3_sf"/>
</dbReference>
<dbReference type="Gene3D" id="2.60.40.10">
    <property type="entry name" value="Immunoglobulins"/>
    <property type="match status" value="2"/>
</dbReference>
<evidence type="ECO:0000256" key="9">
    <source>
        <dbReference type="ARBA" id="ARBA00022989"/>
    </source>
</evidence>
<dbReference type="Pfam" id="PF14575">
    <property type="entry name" value="EphA2_TM"/>
    <property type="match status" value="1"/>
</dbReference>
<evidence type="ECO:0000256" key="8">
    <source>
        <dbReference type="ARBA" id="ARBA00022840"/>
    </source>
</evidence>